<keyword evidence="3" id="KW-1185">Reference proteome</keyword>
<organism evidence="2 3">
    <name type="scientific">Nonomuraea soli</name>
    <dbReference type="NCBI Taxonomy" id="1032476"/>
    <lineage>
        <taxon>Bacteria</taxon>
        <taxon>Bacillati</taxon>
        <taxon>Actinomycetota</taxon>
        <taxon>Actinomycetes</taxon>
        <taxon>Streptosporangiales</taxon>
        <taxon>Streptosporangiaceae</taxon>
        <taxon>Nonomuraea</taxon>
    </lineage>
</organism>
<reference evidence="2 3" key="1">
    <citation type="submission" date="2020-07" db="EMBL/GenBank/DDBJ databases">
        <title>Genomic Encyclopedia of Type Strains, Phase IV (KMG-IV): sequencing the most valuable type-strain genomes for metagenomic binning, comparative biology and taxonomic classification.</title>
        <authorList>
            <person name="Goeker M."/>
        </authorList>
    </citation>
    <scope>NUCLEOTIDE SEQUENCE [LARGE SCALE GENOMIC DNA]</scope>
    <source>
        <strain evidence="2 3">DSM 45533</strain>
    </source>
</reference>
<evidence type="ECO:0000313" key="3">
    <source>
        <dbReference type="Proteomes" id="UP000530928"/>
    </source>
</evidence>
<accession>A0A7W0HU62</accession>
<feature type="region of interest" description="Disordered" evidence="1">
    <location>
        <begin position="148"/>
        <end position="172"/>
    </location>
</feature>
<name>A0A7W0HU62_9ACTN</name>
<evidence type="ECO:0000256" key="1">
    <source>
        <dbReference type="SAM" id="MobiDB-lite"/>
    </source>
</evidence>
<dbReference type="RefSeq" id="WP_181614371.1">
    <property type="nucleotide sequence ID" value="NZ_BAABAM010000011.1"/>
</dbReference>
<dbReference type="EMBL" id="JACDUR010000007">
    <property type="protein sequence ID" value="MBA2895657.1"/>
    <property type="molecule type" value="Genomic_DNA"/>
</dbReference>
<evidence type="ECO:0000313" key="2">
    <source>
        <dbReference type="EMBL" id="MBA2895657.1"/>
    </source>
</evidence>
<gene>
    <name evidence="2" type="ORF">HNR30_007043</name>
</gene>
<dbReference type="Proteomes" id="UP000530928">
    <property type="component" value="Unassembled WGS sequence"/>
</dbReference>
<protein>
    <submittedName>
        <fullName evidence="2">Uncharacterized protein (TIGR04222 family)</fullName>
    </submittedName>
</protein>
<proteinExistence type="predicted"/>
<sequence>MADTGRFDRDGLAHLRGGARRVALAALAELLTDGRLRTDHADRLYRVDGAQAADPVEAAALERRGDVRGALRELSRHESVRAVGERVRRSGLNRRGLLGTKPTAEGARLIEEARGHRRRVAIRVALDGVEGIPEGPIRKLFVRAGAGPIRGTGDGGWTGTGGEDGGGSGGND</sequence>
<comment type="caution">
    <text evidence="2">The sequence shown here is derived from an EMBL/GenBank/DDBJ whole genome shotgun (WGS) entry which is preliminary data.</text>
</comment>
<dbReference type="AlphaFoldDB" id="A0A7W0HU62"/>